<accession>A0ABQ7CTH3</accession>
<dbReference type="EMBL" id="QGKV02000759">
    <property type="protein sequence ID" value="KAF3562490.1"/>
    <property type="molecule type" value="Genomic_DNA"/>
</dbReference>
<sequence>MGFLHLEGTQHLVGVELFACALCFIKTMEWLPFLRVSHWGLGLSRMLSGNRRRLLGFWLMEVSQDTNPFGTGSSLHQIVAELSVVLGPVRAGLRL</sequence>
<dbReference type="Proteomes" id="UP000266723">
    <property type="component" value="Unassembled WGS sequence"/>
</dbReference>
<comment type="caution">
    <text evidence="1">The sequence shown here is derived from an EMBL/GenBank/DDBJ whole genome shotgun (WGS) entry which is preliminary data.</text>
</comment>
<keyword evidence="2" id="KW-1185">Reference proteome</keyword>
<gene>
    <name evidence="1" type="ORF">DY000_02015039</name>
</gene>
<proteinExistence type="predicted"/>
<evidence type="ECO:0000313" key="2">
    <source>
        <dbReference type="Proteomes" id="UP000266723"/>
    </source>
</evidence>
<evidence type="ECO:0000313" key="1">
    <source>
        <dbReference type="EMBL" id="KAF3562490.1"/>
    </source>
</evidence>
<organism evidence="1 2">
    <name type="scientific">Brassica cretica</name>
    <name type="common">Mustard</name>
    <dbReference type="NCBI Taxonomy" id="69181"/>
    <lineage>
        <taxon>Eukaryota</taxon>
        <taxon>Viridiplantae</taxon>
        <taxon>Streptophyta</taxon>
        <taxon>Embryophyta</taxon>
        <taxon>Tracheophyta</taxon>
        <taxon>Spermatophyta</taxon>
        <taxon>Magnoliopsida</taxon>
        <taxon>eudicotyledons</taxon>
        <taxon>Gunneridae</taxon>
        <taxon>Pentapetalae</taxon>
        <taxon>rosids</taxon>
        <taxon>malvids</taxon>
        <taxon>Brassicales</taxon>
        <taxon>Brassicaceae</taxon>
        <taxon>Brassiceae</taxon>
        <taxon>Brassica</taxon>
    </lineage>
</organism>
<reference evidence="1 2" key="1">
    <citation type="journal article" date="2020" name="BMC Genomics">
        <title>Intraspecific diversification of the crop wild relative Brassica cretica Lam. using demographic model selection.</title>
        <authorList>
            <person name="Kioukis A."/>
            <person name="Michalopoulou V.A."/>
            <person name="Briers L."/>
            <person name="Pirintsos S."/>
            <person name="Studholme D.J."/>
            <person name="Pavlidis P."/>
            <person name="Sarris P.F."/>
        </authorList>
    </citation>
    <scope>NUCLEOTIDE SEQUENCE [LARGE SCALE GENOMIC DNA]</scope>
    <source>
        <strain evidence="2">cv. PFS-1207/04</strain>
    </source>
</reference>
<name>A0ABQ7CTH3_BRACR</name>
<protein>
    <submittedName>
        <fullName evidence="1">Uncharacterized protein</fullName>
    </submittedName>
</protein>